<feature type="region of interest" description="Disordered" evidence="1">
    <location>
        <begin position="50"/>
        <end position="80"/>
    </location>
</feature>
<dbReference type="AlphaFoldDB" id="A0A255DC12"/>
<gene>
    <name evidence="2" type="ORF">CG716_20230</name>
</gene>
<reference evidence="2 3" key="1">
    <citation type="submission" date="2017-07" db="EMBL/GenBank/DDBJ databases">
        <title>The new phylogeny of genus Mycobacterium.</title>
        <authorList>
            <person name="Tortoli E."/>
            <person name="Trovato A."/>
            <person name="Cirillo D.M."/>
        </authorList>
    </citation>
    <scope>NUCLEOTIDE SEQUENCE [LARGE SCALE GENOMIC DNA]</scope>
    <source>
        <strain evidence="2 3">ATCC 33027</strain>
    </source>
</reference>
<sequence length="80" mass="9104">MSLNPSRTARHEVVVMPDDNPLFGRTYRPVCQVRVNQRVVDGETIDDPCYEGPFVPSPRRAQDIAEEHRRKGAGTWKAAR</sequence>
<dbReference type="Proteomes" id="UP000216063">
    <property type="component" value="Unassembled WGS sequence"/>
</dbReference>
<proteinExistence type="predicted"/>
<evidence type="ECO:0000313" key="2">
    <source>
        <dbReference type="EMBL" id="OYN76844.1"/>
    </source>
</evidence>
<feature type="compositionally biased region" description="Basic and acidic residues" evidence="1">
    <location>
        <begin position="60"/>
        <end position="69"/>
    </location>
</feature>
<evidence type="ECO:0000313" key="3">
    <source>
        <dbReference type="Proteomes" id="UP000216063"/>
    </source>
</evidence>
<evidence type="ECO:0000256" key="1">
    <source>
        <dbReference type="SAM" id="MobiDB-lite"/>
    </source>
</evidence>
<dbReference type="EMBL" id="NOZR01000019">
    <property type="protein sequence ID" value="OYN76844.1"/>
    <property type="molecule type" value="Genomic_DNA"/>
</dbReference>
<comment type="caution">
    <text evidence="2">The sequence shown here is derived from an EMBL/GenBank/DDBJ whole genome shotgun (WGS) entry which is preliminary data.</text>
</comment>
<dbReference type="RefSeq" id="WP_094482903.1">
    <property type="nucleotide sequence ID" value="NZ_NOZR01000019.1"/>
</dbReference>
<accession>A0A255DC12</accession>
<protein>
    <submittedName>
        <fullName evidence="2">Uncharacterized protein</fullName>
    </submittedName>
</protein>
<name>A0A255DC12_9MYCO</name>
<organism evidence="2 3">
    <name type="scientific">Mycolicibacterium sphagni</name>
    <dbReference type="NCBI Taxonomy" id="1786"/>
    <lineage>
        <taxon>Bacteria</taxon>
        <taxon>Bacillati</taxon>
        <taxon>Actinomycetota</taxon>
        <taxon>Actinomycetes</taxon>
        <taxon>Mycobacteriales</taxon>
        <taxon>Mycobacteriaceae</taxon>
        <taxon>Mycolicibacterium</taxon>
    </lineage>
</organism>
<keyword evidence="3" id="KW-1185">Reference proteome</keyword>